<dbReference type="AlphaFoldDB" id="A0AAN0I8P6"/>
<reference evidence="1" key="2">
    <citation type="submission" date="2024-06" db="UniProtKB">
        <authorList>
            <consortium name="EnsemblMetazoa"/>
        </authorList>
    </citation>
    <scope>IDENTIFICATION</scope>
</reference>
<evidence type="ECO:0000313" key="2">
    <source>
        <dbReference type="Proteomes" id="UP000007879"/>
    </source>
</evidence>
<dbReference type="InterPro" id="IPR046375">
    <property type="entry name" value="IKBKB_SDD_sf"/>
</dbReference>
<dbReference type="Gene3D" id="1.20.1270.250">
    <property type="match status" value="1"/>
</dbReference>
<accession>A0AAN0I8P6</accession>
<dbReference type="Proteomes" id="UP000007879">
    <property type="component" value="Unassembled WGS sequence"/>
</dbReference>
<keyword evidence="2" id="KW-1185">Reference proteome</keyword>
<dbReference type="RefSeq" id="XP_003382645.3">
    <property type="nucleotide sequence ID" value="XM_003382597.3"/>
</dbReference>
<dbReference type="GeneID" id="100639765"/>
<proteinExistence type="predicted"/>
<evidence type="ECO:0000313" key="1">
    <source>
        <dbReference type="EnsemblMetazoa" id="XP_003382645.3"/>
    </source>
</evidence>
<name>A0AAN0I8P6_AMPQE</name>
<reference evidence="2" key="1">
    <citation type="journal article" date="2010" name="Nature">
        <title>The Amphimedon queenslandica genome and the evolution of animal complexity.</title>
        <authorList>
            <person name="Srivastava M."/>
            <person name="Simakov O."/>
            <person name="Chapman J."/>
            <person name="Fahey B."/>
            <person name="Gauthier M.E."/>
            <person name="Mitros T."/>
            <person name="Richards G.S."/>
            <person name="Conaco C."/>
            <person name="Dacre M."/>
            <person name="Hellsten U."/>
            <person name="Larroux C."/>
            <person name="Putnam N.H."/>
            <person name="Stanke M."/>
            <person name="Adamska M."/>
            <person name="Darling A."/>
            <person name="Degnan S.M."/>
            <person name="Oakley T.H."/>
            <person name="Plachetzki D.C."/>
            <person name="Zhai Y."/>
            <person name="Adamski M."/>
            <person name="Calcino A."/>
            <person name="Cummins S.F."/>
            <person name="Goodstein D.M."/>
            <person name="Harris C."/>
            <person name="Jackson D.J."/>
            <person name="Leys S.P."/>
            <person name="Shu S."/>
            <person name="Woodcroft B.J."/>
            <person name="Vervoort M."/>
            <person name="Kosik K.S."/>
            <person name="Manning G."/>
            <person name="Degnan B.M."/>
            <person name="Rokhsar D.S."/>
        </authorList>
    </citation>
    <scope>NUCLEOTIDE SEQUENCE [LARGE SCALE GENOMIC DNA]</scope>
</reference>
<organism evidence="1 2">
    <name type="scientific">Amphimedon queenslandica</name>
    <name type="common">Sponge</name>
    <dbReference type="NCBI Taxonomy" id="400682"/>
    <lineage>
        <taxon>Eukaryota</taxon>
        <taxon>Metazoa</taxon>
        <taxon>Porifera</taxon>
        <taxon>Demospongiae</taxon>
        <taxon>Heteroscleromorpha</taxon>
        <taxon>Haplosclerida</taxon>
        <taxon>Niphatidae</taxon>
        <taxon>Amphimedon</taxon>
    </lineage>
</organism>
<protein>
    <submittedName>
        <fullName evidence="1">Uncharacterized protein</fullName>
    </submittedName>
</protein>
<sequence>MSNGHVLSYSVRCDSSYQSLSAWLEEKGYPKSKQYLVTDRGELLSDSLLDLHSSLRWDDCICTVYLFSQDVVPSFKLVVQVTPSVTNLITNGDENLHREDKYMHFAHAYSHIKDQERLFWRIHNGHRAILQLIRPVTEELKGHYDDHSTEVAKCLGVANFMKKMYSEDMEKLSDNSRINAWRSELSKLDQAIKDLHSLTSEMHALPQEIGEELTKCEVMNEAIISSRDQFRDFNTSCVSRALDIIKKEKNHEPHNNSMADLLTRSSQLAENIIQDHLNRYDFLKLYLQLKRLIERRDSIKPKIDRLEVKCDEINATLRKEMWSLIKIQRSSSDFDVTQSLNNSVFNGSGYKYTRSSSVTSCNSILSRMRSQGSVSSESVDAGDEELQSLVGSLKLEIKNMCRMSDDCILQNEDIRRTQISMKVQSSESHSVSPSQ</sequence>
<dbReference type="KEGG" id="aqu:100639765"/>
<dbReference type="EnsemblMetazoa" id="XM_003382597.3">
    <property type="protein sequence ID" value="XP_003382645.3"/>
    <property type="gene ID" value="LOC100639765"/>
</dbReference>